<dbReference type="Proteomes" id="UP000243626">
    <property type="component" value="Chromosome"/>
</dbReference>
<dbReference type="InterPro" id="IPR013783">
    <property type="entry name" value="Ig-like_fold"/>
</dbReference>
<gene>
    <name evidence="2" type="ORF">CJ229_007665</name>
</gene>
<accession>A0AAF0YIA0</accession>
<reference evidence="3" key="1">
    <citation type="submission" date="2017-09" db="EMBL/GenBank/DDBJ databases">
        <title>Bacterial strain isolated from the female urinary microbiota.</title>
        <authorList>
            <person name="Thomas-White K."/>
            <person name="Kumar N."/>
            <person name="Forster S."/>
            <person name="Putonti C."/>
            <person name="Lawley T."/>
            <person name="Wolfe A.J."/>
        </authorList>
    </citation>
    <scope>NUCLEOTIDE SEQUENCE [LARGE SCALE GENOMIC DNA]</scope>
    <source>
        <strain evidence="3">UMB0959</strain>
    </source>
</reference>
<feature type="domain" description="YtkA-like" evidence="1">
    <location>
        <begin position="38"/>
        <end position="118"/>
    </location>
</feature>
<name>A0AAF0YIA0_9STAP</name>
<dbReference type="Gene3D" id="2.60.40.10">
    <property type="entry name" value="Immunoglobulins"/>
    <property type="match status" value="1"/>
</dbReference>
<dbReference type="RefSeq" id="WP_102167886.1">
    <property type="nucleotide sequence ID" value="NZ_CP136964.1"/>
</dbReference>
<dbReference type="Pfam" id="PF13115">
    <property type="entry name" value="YtkA"/>
    <property type="match status" value="1"/>
</dbReference>
<evidence type="ECO:0000259" key="1">
    <source>
        <dbReference type="Pfam" id="PF13115"/>
    </source>
</evidence>
<evidence type="ECO:0000313" key="3">
    <source>
        <dbReference type="Proteomes" id="UP000243626"/>
    </source>
</evidence>
<keyword evidence="3" id="KW-1185">Reference proteome</keyword>
<dbReference type="EMBL" id="CP136964">
    <property type="protein sequence ID" value="WOS95955.1"/>
    <property type="molecule type" value="Genomic_DNA"/>
</dbReference>
<proteinExistence type="predicted"/>
<dbReference type="KEGG" id="nmy:CJ229_007665"/>
<dbReference type="AlphaFoldDB" id="A0AAF0YIA0"/>
<dbReference type="PROSITE" id="PS51257">
    <property type="entry name" value="PROKAR_LIPOPROTEIN"/>
    <property type="match status" value="1"/>
</dbReference>
<dbReference type="InterPro" id="IPR032693">
    <property type="entry name" value="YtkA-like_dom"/>
</dbReference>
<organism evidence="2 3">
    <name type="scientific">Nosocomiicoccus massiliensis</name>
    <dbReference type="NCBI Taxonomy" id="1232430"/>
    <lineage>
        <taxon>Bacteria</taxon>
        <taxon>Bacillati</taxon>
        <taxon>Bacillota</taxon>
        <taxon>Bacilli</taxon>
        <taxon>Bacillales</taxon>
        <taxon>Staphylococcaceae</taxon>
        <taxon>Nosocomiicoccus</taxon>
    </lineage>
</organism>
<evidence type="ECO:0000313" key="2">
    <source>
        <dbReference type="EMBL" id="WOS95955.1"/>
    </source>
</evidence>
<protein>
    <submittedName>
        <fullName evidence="2">FixH family protein</fullName>
    </submittedName>
</protein>
<sequence>MKKLLGAAVLSSVLVLGACGNDENKDDMEGHEHHDHDEVAGLDVELTTPEKATAGEEVEFVAHVTSNDEDVNDADKVLFEVLKDDESLDKIEGEFTENGLYKLNYTFKEAGTYEVISHVDANGLHTMPKNEVVVE</sequence>